<dbReference type="Gene3D" id="2.10.60.10">
    <property type="entry name" value="CD59"/>
    <property type="match status" value="1"/>
</dbReference>
<dbReference type="Pfam" id="PF00087">
    <property type="entry name" value="Toxin_TOLIP"/>
    <property type="match status" value="1"/>
</dbReference>
<protein>
    <recommendedName>
        <fullName evidence="1">Snake toxin/toxin-like domain-containing protein</fullName>
    </recommendedName>
</protein>
<sequence length="115" mass="11792">MSPVVCISCFVCSSARTNEECNRTNLTCPALQDSCLTIVDIAGPTRVISKSCATLTTCTGTLSTAGLENGIGSEVNCCDTIDFCNVNGAAATAVHKALPALSLLALLGLVYSLIC</sequence>
<reference evidence="2" key="2">
    <citation type="submission" date="2025-09" db="UniProtKB">
        <authorList>
            <consortium name="Ensembl"/>
        </authorList>
    </citation>
    <scope>IDENTIFICATION</scope>
</reference>
<dbReference type="InterPro" id="IPR035076">
    <property type="entry name" value="Toxin/TOLIP"/>
</dbReference>
<dbReference type="SUPFAM" id="SSF57302">
    <property type="entry name" value="Snake toxin-like"/>
    <property type="match status" value="1"/>
</dbReference>
<feature type="domain" description="Snake toxin/toxin-like" evidence="1">
    <location>
        <begin position="8"/>
        <end position="85"/>
    </location>
</feature>
<keyword evidence="3" id="KW-1185">Reference proteome</keyword>
<organism evidence="2 3">
    <name type="scientific">Gadus morhua</name>
    <name type="common">Atlantic cod</name>
    <dbReference type="NCBI Taxonomy" id="8049"/>
    <lineage>
        <taxon>Eukaryota</taxon>
        <taxon>Metazoa</taxon>
        <taxon>Chordata</taxon>
        <taxon>Craniata</taxon>
        <taxon>Vertebrata</taxon>
        <taxon>Euteleostomi</taxon>
        <taxon>Actinopterygii</taxon>
        <taxon>Neopterygii</taxon>
        <taxon>Teleostei</taxon>
        <taxon>Neoteleostei</taxon>
        <taxon>Acanthomorphata</taxon>
        <taxon>Zeiogadaria</taxon>
        <taxon>Gadariae</taxon>
        <taxon>Gadiformes</taxon>
        <taxon>Gadoidei</taxon>
        <taxon>Gadidae</taxon>
        <taxon>Gadus</taxon>
    </lineage>
</organism>
<dbReference type="Proteomes" id="UP000694546">
    <property type="component" value="Chromosome 6"/>
</dbReference>
<evidence type="ECO:0000313" key="3">
    <source>
        <dbReference type="Proteomes" id="UP000694546"/>
    </source>
</evidence>
<evidence type="ECO:0000259" key="1">
    <source>
        <dbReference type="Pfam" id="PF00087"/>
    </source>
</evidence>
<dbReference type="Ensembl" id="ENSGMOT00000037478.1">
    <property type="protein sequence ID" value="ENSGMOP00000024682.1"/>
    <property type="gene ID" value="ENSGMOG00000023957.1"/>
</dbReference>
<dbReference type="AlphaFoldDB" id="A0A8C4ZZ26"/>
<accession>A0A8C4ZZ26</accession>
<reference evidence="2" key="1">
    <citation type="submission" date="2025-08" db="UniProtKB">
        <authorList>
            <consortium name="Ensembl"/>
        </authorList>
    </citation>
    <scope>IDENTIFICATION</scope>
</reference>
<evidence type="ECO:0000313" key="2">
    <source>
        <dbReference type="Ensembl" id="ENSGMOP00000024682.1"/>
    </source>
</evidence>
<dbReference type="GeneTree" id="ENSGT00690000103986"/>
<dbReference type="OMA" id="TAITKQC"/>
<name>A0A8C4ZZ26_GADMO</name>
<proteinExistence type="predicted"/>
<dbReference type="InterPro" id="IPR045860">
    <property type="entry name" value="Snake_toxin-like_sf"/>
</dbReference>